<dbReference type="Proteomes" id="UP000287188">
    <property type="component" value="Unassembled WGS sequence"/>
</dbReference>
<evidence type="ECO:0008006" key="3">
    <source>
        <dbReference type="Google" id="ProtNLM"/>
    </source>
</evidence>
<dbReference type="AlphaFoldDB" id="A0A402AGB2"/>
<dbReference type="InterPro" id="IPR014718">
    <property type="entry name" value="GH-type_carb-bd"/>
</dbReference>
<dbReference type="RefSeq" id="WP_126549737.1">
    <property type="nucleotide sequence ID" value="NZ_BIFS01000001.1"/>
</dbReference>
<organism evidence="1 2">
    <name type="scientific">Dictyobacter kobayashii</name>
    <dbReference type="NCBI Taxonomy" id="2014872"/>
    <lineage>
        <taxon>Bacteria</taxon>
        <taxon>Bacillati</taxon>
        <taxon>Chloroflexota</taxon>
        <taxon>Ktedonobacteria</taxon>
        <taxon>Ktedonobacterales</taxon>
        <taxon>Dictyobacteraceae</taxon>
        <taxon>Dictyobacter</taxon>
    </lineage>
</organism>
<dbReference type="GO" id="GO:0030246">
    <property type="term" value="F:carbohydrate binding"/>
    <property type="evidence" value="ECO:0007669"/>
    <property type="project" value="InterPro"/>
</dbReference>
<dbReference type="InterPro" id="IPR008183">
    <property type="entry name" value="Aldose_1/G6P_1-epimerase"/>
</dbReference>
<name>A0A402AGB2_9CHLR</name>
<dbReference type="GO" id="GO:0005975">
    <property type="term" value="P:carbohydrate metabolic process"/>
    <property type="evidence" value="ECO:0007669"/>
    <property type="project" value="InterPro"/>
</dbReference>
<dbReference type="EMBL" id="BIFS01000001">
    <property type="protein sequence ID" value="GCE18161.1"/>
    <property type="molecule type" value="Genomic_DNA"/>
</dbReference>
<keyword evidence="2" id="KW-1185">Reference proteome</keyword>
<dbReference type="Gene3D" id="2.70.98.10">
    <property type="match status" value="1"/>
</dbReference>
<dbReference type="GO" id="GO:0016853">
    <property type="term" value="F:isomerase activity"/>
    <property type="evidence" value="ECO:0007669"/>
    <property type="project" value="InterPro"/>
</dbReference>
<reference evidence="2" key="1">
    <citation type="submission" date="2018-12" db="EMBL/GenBank/DDBJ databases">
        <title>Tengunoibacter tsumagoiensis gen. nov., sp. nov., Dictyobacter kobayashii sp. nov., D. alpinus sp. nov., and D. joshuensis sp. nov. and description of Dictyobacteraceae fam. nov. within the order Ktedonobacterales isolated from Tengu-no-mugimeshi.</title>
        <authorList>
            <person name="Wang C.M."/>
            <person name="Zheng Y."/>
            <person name="Sakai Y."/>
            <person name="Toyoda A."/>
            <person name="Minakuchi Y."/>
            <person name="Abe K."/>
            <person name="Yokota A."/>
            <person name="Yabe S."/>
        </authorList>
    </citation>
    <scope>NUCLEOTIDE SEQUENCE [LARGE SCALE GENOMIC DNA]</scope>
    <source>
        <strain evidence="2">Uno11</strain>
    </source>
</reference>
<accession>A0A402AGB2</accession>
<dbReference type="PANTHER" id="PTHR11122:SF13">
    <property type="entry name" value="GLUCOSE-6-PHOSPHATE 1-EPIMERASE"/>
    <property type="match status" value="1"/>
</dbReference>
<dbReference type="InterPro" id="IPR011013">
    <property type="entry name" value="Gal_mutarotase_sf_dom"/>
</dbReference>
<dbReference type="OrthoDB" id="9795355at2"/>
<comment type="caution">
    <text evidence="1">The sequence shown here is derived from an EMBL/GenBank/DDBJ whole genome shotgun (WGS) entry which is preliminary data.</text>
</comment>
<gene>
    <name evidence="1" type="ORF">KDK_19610</name>
</gene>
<dbReference type="PANTHER" id="PTHR11122">
    <property type="entry name" value="APOSPORY-ASSOCIATED PROTEIN C-RELATED"/>
    <property type="match status" value="1"/>
</dbReference>
<protein>
    <recommendedName>
        <fullName evidence="3">Aldose 1-epimerase</fullName>
    </recommendedName>
</protein>
<evidence type="ECO:0000313" key="2">
    <source>
        <dbReference type="Proteomes" id="UP000287188"/>
    </source>
</evidence>
<dbReference type="Pfam" id="PF01263">
    <property type="entry name" value="Aldose_epim"/>
    <property type="match status" value="1"/>
</dbReference>
<sequence>MTFTQFPMQREIVLTAGDTTVGVMPEISLVSHFQVKNWPVLYRARETGNIKRWGMPLMIPNFSRLKQGIFQDKGTTLPIHGFGRNLPWDVIQQDASSVTIQLTSNEHTRPQYPYEFVFTANIVAGEGTLTYTLTMENHSDEVMPIAPGFHPYFTVAQKDKADITVEGLPDIDPRTIQWATQPPDQPNPFPHSVTVHMPQEGVLTIAEQPVDGHYSLSTMQVWSEPSTAPDHAFVCFEPVVTSEDGLNRPADRLNIAPNSAQQIILKLSAQPY</sequence>
<dbReference type="SUPFAM" id="SSF74650">
    <property type="entry name" value="Galactose mutarotase-like"/>
    <property type="match status" value="1"/>
</dbReference>
<proteinExistence type="predicted"/>
<evidence type="ECO:0000313" key="1">
    <source>
        <dbReference type="EMBL" id="GCE18161.1"/>
    </source>
</evidence>